<accession>A0A5P8HBZ6</accession>
<gene>
    <name evidence="4" type="primary">ORF9</name>
</gene>
<keyword evidence="4" id="KW-0496">Mitochondrion</keyword>
<comment type="similarity">
    <text evidence="1">Belongs to the universal ribosomal protein uS3 family.</text>
</comment>
<evidence type="ECO:0008006" key="5">
    <source>
        <dbReference type="Google" id="ProtNLM"/>
    </source>
</evidence>
<organism evidence="4">
    <name type="scientific">Paramoeba aparasomata</name>
    <dbReference type="NCBI Taxonomy" id="2583407"/>
    <lineage>
        <taxon>Eukaryota</taxon>
        <taxon>Amoebozoa</taxon>
        <taxon>Discosea</taxon>
        <taxon>Flabellinia</taxon>
        <taxon>Dactylopodida</taxon>
        <taxon>Paramoebidae</taxon>
        <taxon>Paramoeba</taxon>
    </lineage>
</organism>
<keyword evidence="2" id="KW-0689">Ribosomal protein</keyword>
<dbReference type="GO" id="GO:0005840">
    <property type="term" value="C:ribosome"/>
    <property type="evidence" value="ECO:0007669"/>
    <property type="project" value="UniProtKB-KW"/>
</dbReference>
<protein>
    <recommendedName>
        <fullName evidence="5">Ribosomal protein S3</fullName>
    </recommendedName>
</protein>
<evidence type="ECO:0000256" key="1">
    <source>
        <dbReference type="ARBA" id="ARBA00010761"/>
    </source>
</evidence>
<geneLocation type="mitochondrion" evidence="4"/>
<evidence type="ECO:0000313" key="4">
    <source>
        <dbReference type="EMBL" id="QFQ52416.1"/>
    </source>
</evidence>
<evidence type="ECO:0000256" key="3">
    <source>
        <dbReference type="ARBA" id="ARBA00023274"/>
    </source>
</evidence>
<dbReference type="GO" id="GO:1990904">
    <property type="term" value="C:ribonucleoprotein complex"/>
    <property type="evidence" value="ECO:0007669"/>
    <property type="project" value="UniProtKB-KW"/>
</dbReference>
<proteinExistence type="inferred from homology"/>
<sequence length="1956" mass="238303">MLHPIDYRLAKNKFWLSTWNSYSLKNYRNLILNDKILNALGKIFANCFKITFPVAAPWTNFRKFRKYSQYIIGFDGRRAIRLGPNKIKKLPNFIIPEDYNIIRFADFSILKVFFLVDQNLASWSERQSKWRTPLLYFNMRFNIKNKKKNLPFFRKNFFNTLIEKKNFNSTDYFIYLINLLNHSHIRRLKYFDITNLNFSLNYFQKTNRSLIFYFYYNNFKLLNKIRNNYFLFYLKNKNYSYQVFINNSLYFNKNLFCKMSPVYNFSLSKLFSNTKNWQIKPKVLKIKNIPFSFELPKAQRWAVGITGSTKILKNDFTNKLLLSNKAKFTKITNLTVRFKKTPNFKIKNAYYKHINFLLFPSFIKKPLRGGFLTSKPLLNSVKRSINSIKNINISIKSILFLNLAKFNGKILFIKNFKGVLKNLICNRLTFFKNYAKNTYFYFRYIKYSKIKIFKTNRIVSRVTKSNSPKQRGLLLLHPFKIGGNIDLGRFILNKKCLLKNTKLSKLRKTLEVELISIEKLLWNQRIWRPKFNKWRRKGIRRRFKQHKPAKNNVYIPKQIIFLKPYIQNNLKEKLVKLNYSQRIYSTHNYKYWPKAMRRKLLLSQKWFNKKPKRRVNYLNFNKLSLEQQKILKKRYFLVFKKKKIYLSRIFFNKLDLRLKIKLKKKYYMVFKSSNKRFNHLWRSNLNIKRFINLKKNLNYLLWSRYEIKNRLNFIKENYVLLKNFWSKKKVFWKNKKNLIKFFLVLKSLKRKSIFLNTIQFSLKIKNNLEGVKKNKLNLKKKLFNFSLINNKGGKKSNKRVLKLRLNNRHLVKNLSRSLNYSLSTTSYLLSQNRIKISLKYRKFFLKAFKLTEGKLINNKGFMGNLSKRLNNNINKFLRLGGGSSIIKQLLYNKNKGQFYFYAKNLSVFKKFNSISIKNSIKINFNNLAKINNILSMKLNVLLEKKRIYRFYKYNRLFKNENKFNVKPAFLKFSQHYLRKNNLKFLMSSTVIKNNSLKRSRYSIKFQTAISNNLFLYPFLFISHPPSKIKIKTSLNNSLNTYIRISKFKNGLNKFSILNYNYSNLLWKNYESNNFLLTGCLTKINQRYLCFLIRNKVKKKTIINASFLQKLNFFSYRTFGLNLHTVLNTRFKHKFSKHFQHYDIHSWWDIWWTDKKINDWRAYSKAADKRFIRLRPYSIRSMSKIQRYKFHNVFLSPYLSDQLPVAEVLEGYKRYGEKKKLLRKHIGKLKIRLRWRRSILKSRRKILFKNKLHKNIAWSVSLKTLSLRIWNEYFLLLKAQHRKVQEVIDPLKTFKKRLKRFVKITYFTFRAEMLKYSGREKFFQFYYFKNIFQIKNKLKSQKTAMQKNIGLNRSRFLPYKILFSGIYLNSREEISSNFLNYLPHYLLNFKFNKFSKYMVTNFHSNQNYYNMFKYKIKGRKVFLNNKYIKFEQTILKNTFICGNSGLKKPFFFNIFFKSRIRIKNLKDKKSKNLLINKYISKRMGNIFISLQKMLELKKKNTPEALKDLNFRAYGLIKKLEPRRIKLKIKNNRVLELQPNKFLYWAHLKWFNLFVSKSINNRFSKYYNYYYDFKDYEKFKKYNFFYLSKVNKKTNKLYSNFSFGIVYKNNFRSLYKLMHYSAKFKSKFFYLTNNLDLQYRLVLSWAHAIKFSFNRSKRIGYIAHKRFKKIKDNIYMWRVYARKLGKLRRFFFFKTRTYKKKSRLAKTKEYKSKVGLYLQTMRVNFKAYAKKANRALPLKSFLLKIRFKFKKFNKYILRWWKFKLKFTNFTNSYLKKKKKNYRKGQKTLSYLKMLNKNYNLIRNLFKKSRVLRFYRKDLINYVKKFVEYLFFLVFKFNNLRLFYIKIYKMNIMGTKAKLFKNLFNYRLATGFKVPFLVKVICKKLNYDNGMVGCKIGFFGRYSRKLRNRKIWRYVRHIKPSVISTPIDYYNVIILQKWGITGIKLSILRKKIFGFVFNK</sequence>
<dbReference type="EMBL" id="MK518072">
    <property type="protein sequence ID" value="QFQ52416.1"/>
    <property type="molecule type" value="Genomic_DNA"/>
</dbReference>
<dbReference type="Gene3D" id="3.30.1140.32">
    <property type="entry name" value="Ribosomal protein S3, C-terminal domain"/>
    <property type="match status" value="1"/>
</dbReference>
<dbReference type="InterPro" id="IPR036419">
    <property type="entry name" value="Ribosomal_S3_C_sf"/>
</dbReference>
<reference evidence="4" key="1">
    <citation type="journal article" date="2019" name="J. Eukaryot. Microbiol.">
        <title>A Comparative Characterization of the Mitochondrial Genomes of Paramoeba aparasomata and Neoparamoeba pemaquidensis (Amoebozoa, Paramoebidae).</title>
        <authorList>
            <person name="Bondarenko N."/>
            <person name="EkaterinaVolkova"/>
            <person name="Masharsky A."/>
            <person name="Kudryavtsev A."/>
            <person name="Smirnov A."/>
        </authorList>
    </citation>
    <scope>NUCLEOTIDE SEQUENCE</scope>
</reference>
<dbReference type="SUPFAM" id="SSF54821">
    <property type="entry name" value="Ribosomal protein S3 C-terminal domain"/>
    <property type="match status" value="1"/>
</dbReference>
<evidence type="ECO:0000256" key="2">
    <source>
        <dbReference type="ARBA" id="ARBA00022980"/>
    </source>
</evidence>
<name>A0A5P8HBZ6_9EUKA</name>
<keyword evidence="3" id="KW-0687">Ribonucleoprotein</keyword>